<accession>A0A975ALN7</accession>
<comment type="pathway">
    <text evidence="3 17">Carbohydrate degradation; glycolysis; pyruvate from D-glyceraldehyde 3-phosphate: step 5/5.</text>
</comment>
<evidence type="ECO:0000256" key="3">
    <source>
        <dbReference type="ARBA" id="ARBA00004997"/>
    </source>
</evidence>
<dbReference type="EMBL" id="CP071504">
    <property type="protein sequence ID" value="QSX31647.1"/>
    <property type="molecule type" value="Genomic_DNA"/>
</dbReference>
<evidence type="ECO:0000256" key="12">
    <source>
        <dbReference type="ARBA" id="ARBA00022840"/>
    </source>
</evidence>
<keyword evidence="14 17" id="KW-0324">Glycolysis</keyword>
<keyword evidence="13 17" id="KW-0460">Magnesium</keyword>
<dbReference type="KEGG" id="scyp:JYB88_08585"/>
<dbReference type="SUPFAM" id="SSF50800">
    <property type="entry name" value="PK beta-barrel domain-like"/>
    <property type="match status" value="1"/>
</dbReference>
<dbReference type="GO" id="GO:0005524">
    <property type="term" value="F:ATP binding"/>
    <property type="evidence" value="ECO:0007669"/>
    <property type="project" value="UniProtKB-KW"/>
</dbReference>
<dbReference type="RefSeq" id="WP_207326132.1">
    <property type="nucleotide sequence ID" value="NZ_CP071504.1"/>
</dbReference>
<evidence type="ECO:0000259" key="18">
    <source>
        <dbReference type="Pfam" id="PF00224"/>
    </source>
</evidence>
<evidence type="ECO:0000256" key="5">
    <source>
        <dbReference type="ARBA" id="ARBA00011881"/>
    </source>
</evidence>
<evidence type="ECO:0000256" key="7">
    <source>
        <dbReference type="ARBA" id="ARBA00022533"/>
    </source>
</evidence>
<dbReference type="InterPro" id="IPR015795">
    <property type="entry name" value="Pyrv_Knase_C"/>
</dbReference>
<dbReference type="InterPro" id="IPR015813">
    <property type="entry name" value="Pyrv/PenolPyrv_kinase-like_dom"/>
</dbReference>
<dbReference type="SUPFAM" id="SSF51621">
    <property type="entry name" value="Phosphoenolpyruvate/pyruvate domain"/>
    <property type="match status" value="1"/>
</dbReference>
<evidence type="ECO:0000256" key="14">
    <source>
        <dbReference type="ARBA" id="ARBA00023152"/>
    </source>
</evidence>
<dbReference type="FunFam" id="2.40.33.10:FF:000002">
    <property type="entry name" value="Pyruvate kinase"/>
    <property type="match status" value="1"/>
</dbReference>
<dbReference type="Gene3D" id="3.20.20.60">
    <property type="entry name" value="Phosphoenolpyruvate-binding domains"/>
    <property type="match status" value="1"/>
</dbReference>
<comment type="cofactor">
    <cofactor evidence="2">
        <name>K(+)</name>
        <dbReference type="ChEBI" id="CHEBI:29103"/>
    </cofactor>
</comment>
<dbReference type="NCBIfam" id="TIGR01064">
    <property type="entry name" value="pyruv_kin"/>
    <property type="match status" value="1"/>
</dbReference>
<evidence type="ECO:0000259" key="19">
    <source>
        <dbReference type="Pfam" id="PF02887"/>
    </source>
</evidence>
<evidence type="ECO:0000256" key="15">
    <source>
        <dbReference type="ARBA" id="ARBA00023317"/>
    </source>
</evidence>
<keyword evidence="9" id="KW-0479">Metal-binding</keyword>
<protein>
    <recommendedName>
        <fullName evidence="6 16">Pyruvate kinase</fullName>
        <ecNumber evidence="6 16">2.7.1.40</ecNumber>
    </recommendedName>
</protein>
<feature type="domain" description="Pyruvate kinase C-terminal" evidence="19">
    <location>
        <begin position="361"/>
        <end position="476"/>
    </location>
</feature>
<dbReference type="FunFam" id="3.40.1380.20:FF:000004">
    <property type="entry name" value="Pyruvate kinase"/>
    <property type="match status" value="1"/>
</dbReference>
<dbReference type="PROSITE" id="PS00110">
    <property type="entry name" value="PYRUVATE_KINASE"/>
    <property type="match status" value="1"/>
</dbReference>
<evidence type="ECO:0000313" key="20">
    <source>
        <dbReference type="EMBL" id="QSX31647.1"/>
    </source>
</evidence>
<dbReference type="SUPFAM" id="SSF52935">
    <property type="entry name" value="PK C-terminal domain-like"/>
    <property type="match status" value="1"/>
</dbReference>
<dbReference type="GO" id="GO:0030955">
    <property type="term" value="F:potassium ion binding"/>
    <property type="evidence" value="ECO:0007669"/>
    <property type="project" value="UniProtKB-UniRule"/>
</dbReference>
<dbReference type="InterPro" id="IPR015806">
    <property type="entry name" value="Pyrv_Knase_insert_dom_sf"/>
</dbReference>
<keyword evidence="8 17" id="KW-0808">Transferase</keyword>
<dbReference type="InterPro" id="IPR015793">
    <property type="entry name" value="Pyrv_Knase_brl"/>
</dbReference>
<dbReference type="InterPro" id="IPR001697">
    <property type="entry name" value="Pyr_Knase"/>
</dbReference>
<evidence type="ECO:0000256" key="2">
    <source>
        <dbReference type="ARBA" id="ARBA00001958"/>
    </source>
</evidence>
<proteinExistence type="inferred from homology"/>
<dbReference type="GO" id="GO:0000287">
    <property type="term" value="F:magnesium ion binding"/>
    <property type="evidence" value="ECO:0007669"/>
    <property type="project" value="UniProtKB-UniRule"/>
</dbReference>
<dbReference type="Gene3D" id="2.40.33.10">
    <property type="entry name" value="PK beta-barrel domain-like"/>
    <property type="match status" value="1"/>
</dbReference>
<evidence type="ECO:0000256" key="10">
    <source>
        <dbReference type="ARBA" id="ARBA00022741"/>
    </source>
</evidence>
<keyword evidence="12" id="KW-0067">ATP-binding</keyword>
<dbReference type="InterPro" id="IPR018209">
    <property type="entry name" value="Pyrv_Knase_AS"/>
</dbReference>
<evidence type="ECO:0000256" key="8">
    <source>
        <dbReference type="ARBA" id="ARBA00022679"/>
    </source>
</evidence>
<dbReference type="GO" id="GO:0004743">
    <property type="term" value="F:pyruvate kinase activity"/>
    <property type="evidence" value="ECO:0007669"/>
    <property type="project" value="UniProtKB-UniRule"/>
</dbReference>
<dbReference type="InterPro" id="IPR040442">
    <property type="entry name" value="Pyrv_kinase-like_dom_sf"/>
</dbReference>
<dbReference type="GO" id="GO:0016301">
    <property type="term" value="F:kinase activity"/>
    <property type="evidence" value="ECO:0007669"/>
    <property type="project" value="UniProtKB-KW"/>
</dbReference>
<evidence type="ECO:0000256" key="17">
    <source>
        <dbReference type="RuleBase" id="RU000504"/>
    </source>
</evidence>
<dbReference type="PRINTS" id="PR01050">
    <property type="entry name" value="PYRUVTKNASE"/>
</dbReference>
<dbReference type="Proteomes" id="UP000663281">
    <property type="component" value="Chromosome"/>
</dbReference>
<evidence type="ECO:0000256" key="6">
    <source>
        <dbReference type="ARBA" id="ARBA00012142"/>
    </source>
</evidence>
<dbReference type="InterPro" id="IPR011037">
    <property type="entry name" value="Pyrv_Knase-like_insert_dom_sf"/>
</dbReference>
<dbReference type="PANTHER" id="PTHR11817">
    <property type="entry name" value="PYRUVATE KINASE"/>
    <property type="match status" value="1"/>
</dbReference>
<name>A0A975ALN7_9GAMM</name>
<evidence type="ECO:0000256" key="4">
    <source>
        <dbReference type="ARBA" id="ARBA00008663"/>
    </source>
</evidence>
<dbReference type="Pfam" id="PF00224">
    <property type="entry name" value="PK"/>
    <property type="match status" value="1"/>
</dbReference>
<evidence type="ECO:0000256" key="9">
    <source>
        <dbReference type="ARBA" id="ARBA00022723"/>
    </source>
</evidence>
<comment type="cofactor">
    <cofactor evidence="1">
        <name>Mg(2+)</name>
        <dbReference type="ChEBI" id="CHEBI:18420"/>
    </cofactor>
</comment>
<evidence type="ECO:0000256" key="16">
    <source>
        <dbReference type="NCBIfam" id="TIGR01064"/>
    </source>
</evidence>
<gene>
    <name evidence="20" type="primary">pyk</name>
    <name evidence="20" type="ORF">JYB88_08585</name>
</gene>
<comment type="subunit">
    <text evidence="5">Homotetramer.</text>
</comment>
<evidence type="ECO:0000256" key="13">
    <source>
        <dbReference type="ARBA" id="ARBA00022842"/>
    </source>
</evidence>
<dbReference type="Pfam" id="PF02887">
    <property type="entry name" value="PK_C"/>
    <property type="match status" value="1"/>
</dbReference>
<keyword evidence="7" id="KW-0021">Allosteric enzyme</keyword>
<dbReference type="EC" id="2.7.1.40" evidence="6 16"/>
<keyword evidence="11 17" id="KW-0418">Kinase</keyword>
<feature type="domain" description="Pyruvate kinase barrel" evidence="18">
    <location>
        <begin position="3"/>
        <end position="329"/>
    </location>
</feature>
<evidence type="ECO:0000256" key="11">
    <source>
        <dbReference type="ARBA" id="ARBA00022777"/>
    </source>
</evidence>
<keyword evidence="15 20" id="KW-0670">Pyruvate</keyword>
<organism evidence="20 21">
    <name type="scientific">Shewanella cyperi</name>
    <dbReference type="NCBI Taxonomy" id="2814292"/>
    <lineage>
        <taxon>Bacteria</taxon>
        <taxon>Pseudomonadati</taxon>
        <taxon>Pseudomonadota</taxon>
        <taxon>Gammaproteobacteria</taxon>
        <taxon>Alteromonadales</taxon>
        <taxon>Shewanellaceae</taxon>
        <taxon>Shewanella</taxon>
    </lineage>
</organism>
<dbReference type="AlphaFoldDB" id="A0A975ALN7"/>
<sequence>MFRRTKIVTTLGPATDRDDNLRKIIAAGANVVRLNFSHGSPEDHLERAERVRSIARELGVHVAILGDLQGPKIRVSTFKDNRKVQLHLGQAFVLDAELGKGAGDENQVGIDYKELPDDVKIGDILMLDDGRVQLRVERVEGRKVHTTVTVAGPLSNNKGINKQGGGLSAAALTEKDKADIITAARIQVDYLAVSFPRSGADLDYARELAKQAGSNAMIVAKVERAEAVATDEAMDDVILASDAVMVARGDLGVEIGDAALVAVQKKLISRSRQLNKIVITATQMMESMISSPMPTRAEVMDVANAVLDGTDAVMLSAETAAGDFPEETVKAMAKVCLGAEEHPSVKVSKHRMDERFTSVEETIALATMYAANHLDGVKAIIALTESGATPQLMSRISSSLPILGLSRHETTLAKMALYRGVQPIYFDSTAYAADELASKALESLQSAGYLQSGDLVLMTKGDAMETIGGTNTCKVLIVA</sequence>
<comment type="similarity">
    <text evidence="4 17">Belongs to the pyruvate kinase family.</text>
</comment>
<dbReference type="Gene3D" id="3.40.1380.20">
    <property type="entry name" value="Pyruvate kinase, C-terminal domain"/>
    <property type="match status" value="1"/>
</dbReference>
<keyword evidence="21" id="KW-1185">Reference proteome</keyword>
<keyword evidence="10" id="KW-0547">Nucleotide-binding</keyword>
<comment type="catalytic activity">
    <reaction evidence="17">
        <text>pyruvate + ATP = phosphoenolpyruvate + ADP + H(+)</text>
        <dbReference type="Rhea" id="RHEA:18157"/>
        <dbReference type="ChEBI" id="CHEBI:15361"/>
        <dbReference type="ChEBI" id="CHEBI:15378"/>
        <dbReference type="ChEBI" id="CHEBI:30616"/>
        <dbReference type="ChEBI" id="CHEBI:58702"/>
        <dbReference type="ChEBI" id="CHEBI:456216"/>
        <dbReference type="EC" id="2.7.1.40"/>
    </reaction>
</comment>
<evidence type="ECO:0000256" key="1">
    <source>
        <dbReference type="ARBA" id="ARBA00001946"/>
    </source>
</evidence>
<dbReference type="NCBIfam" id="NF004491">
    <property type="entry name" value="PRK05826.1"/>
    <property type="match status" value="1"/>
</dbReference>
<dbReference type="InterPro" id="IPR036918">
    <property type="entry name" value="Pyrv_Knase_C_sf"/>
</dbReference>
<reference evidence="20 21" key="1">
    <citation type="submission" date="2021-03" db="EMBL/GenBank/DDBJ databases">
        <title>Novel species identification of genus Shewanella.</title>
        <authorList>
            <person name="Liu G."/>
            <person name="Zhang Q."/>
        </authorList>
    </citation>
    <scope>NUCLEOTIDE SEQUENCE [LARGE SCALE GENOMIC DNA]</scope>
    <source>
        <strain evidence="20 21">FJAT-53726</strain>
    </source>
</reference>
<evidence type="ECO:0000313" key="21">
    <source>
        <dbReference type="Proteomes" id="UP000663281"/>
    </source>
</evidence>